<dbReference type="InterPro" id="IPR045119">
    <property type="entry name" value="SUN1-5"/>
</dbReference>
<dbReference type="PANTHER" id="PTHR12911">
    <property type="entry name" value="SAD1/UNC-84-LIKE PROTEIN-RELATED"/>
    <property type="match status" value="1"/>
</dbReference>
<sequence>MDFSRLHMYSPPQCVPENTGYTYALSSSYSSDALDFETEHKLDPVFDSPRMSRRSLRLVTTAHAAEDGPAAAAAGDRAARVTKQRGSAGRLALTLNHTSRKGLSLAAGQSSAGAVQGEACLRPPVLDESLIREQTKVDHFWGLDDDGDLRGGTRAALQGNGDAAGGAAGAAGSNGYTCSDCSLLSSRGAALTAHSTSFGPTSRIYSRDRNQRRKTASEVLWWLGVGWYQFVTLISWLNVFLLTRCLRNICKFLILLIPLLLLLGAGVSLWGQGDVLAFLPVLNWTHLLGAQRADDPSSTRTSGHPPPRQPLEAGTEAFHWHRMSEVERQVTSLSGQCHHHDEKLRELVALLQKLQARVEQMDGGGEGLLSLVRHAVGQHFEEMGAPGPSSSQADSEASHREHELRISSLEAVLGKLMERSEAVQRELERTARATASGMEEEQRLLGLVQHLEQELGRLKADLAGWQRGRSSCEAADSVRETVDARVRETLSLVLSGDQPEAALERLLQKWSSQFVSKEHLQVLLRELELGILKNVTHHLAVTKQTPAPETVVSAARGAGITGITEAQAQVLVNKALKLYSQDRTGLVDFALESGGGSVLSTRCSETFETKTALISLFGIPLWYFSQSPRVAIQPDMYPGNCWAFRGSQGYLVVRLSMKIQPSAFTLEHIPKTLSPTGNITSAPKDFAVYGLEDEYQEEGQLLGRFTYDQEGESLQMFHVLVRTLVLGMDGGRAPRAPFCRSSLQDQRTRANCPEGVTANL</sequence>
<dbReference type="Proteomes" id="UP000694722">
    <property type="component" value="Unplaced"/>
</dbReference>
<name>A0A8D1DBW3_PIG</name>
<keyword evidence="4 8" id="KW-0472">Membrane</keyword>
<accession>A0A8D1DBW3</accession>
<evidence type="ECO:0000313" key="11">
    <source>
        <dbReference type="Proteomes" id="UP000694722"/>
    </source>
</evidence>
<keyword evidence="2 8" id="KW-1133">Transmembrane helix</keyword>
<feature type="region of interest" description="Disordered" evidence="7">
    <location>
        <begin position="381"/>
        <end position="402"/>
    </location>
</feature>
<dbReference type="GO" id="GO:0005637">
    <property type="term" value="C:nuclear inner membrane"/>
    <property type="evidence" value="ECO:0007669"/>
    <property type="project" value="UniProtKB-SubCell"/>
</dbReference>
<protein>
    <recommendedName>
        <fullName evidence="9">SUN domain-containing protein</fullName>
    </recommendedName>
</protein>
<evidence type="ECO:0000256" key="5">
    <source>
        <dbReference type="ARBA" id="ARBA00037816"/>
    </source>
</evidence>
<dbReference type="InterPro" id="IPR012919">
    <property type="entry name" value="SUN_dom"/>
</dbReference>
<evidence type="ECO:0000256" key="3">
    <source>
        <dbReference type="ARBA" id="ARBA00023054"/>
    </source>
</evidence>
<dbReference type="PROSITE" id="PS51469">
    <property type="entry name" value="SUN"/>
    <property type="match status" value="1"/>
</dbReference>
<dbReference type="Gene3D" id="2.60.120.260">
    <property type="entry name" value="Galactose-binding domain-like"/>
    <property type="match status" value="1"/>
</dbReference>
<evidence type="ECO:0000256" key="4">
    <source>
        <dbReference type="ARBA" id="ARBA00023136"/>
    </source>
</evidence>
<evidence type="ECO:0000256" key="8">
    <source>
        <dbReference type="SAM" id="Phobius"/>
    </source>
</evidence>
<dbReference type="PANTHER" id="PTHR12911:SF23">
    <property type="entry name" value="SUN DOMAIN-CONTAINING PROTEIN 1"/>
    <property type="match status" value="1"/>
</dbReference>
<evidence type="ECO:0000256" key="1">
    <source>
        <dbReference type="ARBA" id="ARBA00022692"/>
    </source>
</evidence>
<proteinExistence type="predicted"/>
<evidence type="ECO:0000256" key="6">
    <source>
        <dbReference type="SAM" id="Coils"/>
    </source>
</evidence>
<keyword evidence="3 6" id="KW-0175">Coiled coil</keyword>
<comment type="subcellular location">
    <subcellularLocation>
        <location evidence="5">Nucleus inner membrane</location>
        <topology evidence="5">Single-pass type II membrane protein</topology>
    </subcellularLocation>
</comment>
<dbReference type="InterPro" id="IPR032680">
    <property type="entry name" value="SUN1_N"/>
</dbReference>
<dbReference type="Ensembl" id="ENSSSCT00040012490.1">
    <property type="protein sequence ID" value="ENSSSCP00040004690.1"/>
    <property type="gene ID" value="ENSSSCG00040009350.1"/>
</dbReference>
<dbReference type="CDD" id="cd21439">
    <property type="entry name" value="SUN1_cc1"/>
    <property type="match status" value="1"/>
</dbReference>
<dbReference type="Pfam" id="PF18580">
    <property type="entry name" value="HTH_SUN2"/>
    <property type="match status" value="1"/>
</dbReference>
<evidence type="ECO:0000259" key="9">
    <source>
        <dbReference type="PROSITE" id="PS51469"/>
    </source>
</evidence>
<dbReference type="AlphaFoldDB" id="A0A8D1DBW3"/>
<feature type="transmembrane region" description="Helical" evidence="8">
    <location>
        <begin position="219"/>
        <end position="240"/>
    </location>
</feature>
<dbReference type="Pfam" id="PF07738">
    <property type="entry name" value="Sad1_UNC"/>
    <property type="match status" value="1"/>
</dbReference>
<dbReference type="FunFam" id="2.60.120.260:FF:000009">
    <property type="entry name" value="SUN domain-containing protein 1 isoform X1"/>
    <property type="match status" value="1"/>
</dbReference>
<dbReference type="Pfam" id="PF09387">
    <property type="entry name" value="MRP"/>
    <property type="match status" value="1"/>
</dbReference>
<reference evidence="10" key="1">
    <citation type="submission" date="2025-08" db="UniProtKB">
        <authorList>
            <consortium name="Ensembl"/>
        </authorList>
    </citation>
    <scope>IDENTIFICATION</scope>
</reference>
<feature type="transmembrane region" description="Helical" evidence="8">
    <location>
        <begin position="252"/>
        <end position="271"/>
    </location>
</feature>
<evidence type="ECO:0000256" key="7">
    <source>
        <dbReference type="SAM" id="MobiDB-lite"/>
    </source>
</evidence>
<feature type="region of interest" description="Disordered" evidence="7">
    <location>
        <begin position="293"/>
        <end position="312"/>
    </location>
</feature>
<evidence type="ECO:0000313" key="10">
    <source>
        <dbReference type="Ensembl" id="ENSSSCP00040004690.1"/>
    </source>
</evidence>
<feature type="coiled-coil region" evidence="6">
    <location>
        <begin position="406"/>
        <end position="468"/>
    </location>
</feature>
<evidence type="ECO:0000256" key="2">
    <source>
        <dbReference type="ARBA" id="ARBA00022989"/>
    </source>
</evidence>
<keyword evidence="1 8" id="KW-0812">Transmembrane</keyword>
<organism evidence="10 11">
    <name type="scientific">Sus scrofa</name>
    <name type="common">Pig</name>
    <dbReference type="NCBI Taxonomy" id="9823"/>
    <lineage>
        <taxon>Eukaryota</taxon>
        <taxon>Metazoa</taxon>
        <taxon>Chordata</taxon>
        <taxon>Craniata</taxon>
        <taxon>Vertebrata</taxon>
        <taxon>Euteleostomi</taxon>
        <taxon>Mammalia</taxon>
        <taxon>Eutheria</taxon>
        <taxon>Laurasiatheria</taxon>
        <taxon>Artiodactyla</taxon>
        <taxon>Suina</taxon>
        <taxon>Suidae</taxon>
        <taxon>Sus</taxon>
    </lineage>
</organism>
<feature type="domain" description="SUN" evidence="9">
    <location>
        <begin position="595"/>
        <end position="760"/>
    </location>
</feature>
<dbReference type="InterPro" id="IPR040994">
    <property type="entry name" value="Sun_CC2"/>
</dbReference>